<sequence length="57" mass="6346">MKEELPEFKNGDFVNISKKKEIFNIDMAPSIILHNPKYPHNVGATVRACSNFGGKAV</sequence>
<feature type="non-terminal residue" evidence="1">
    <location>
        <position position="57"/>
    </location>
</feature>
<organism evidence="1">
    <name type="scientific">marine sediment metagenome</name>
    <dbReference type="NCBI Taxonomy" id="412755"/>
    <lineage>
        <taxon>unclassified sequences</taxon>
        <taxon>metagenomes</taxon>
        <taxon>ecological metagenomes</taxon>
    </lineage>
</organism>
<dbReference type="InterPro" id="IPR029028">
    <property type="entry name" value="Alpha/beta_knot_MTases"/>
</dbReference>
<comment type="caution">
    <text evidence="1">The sequence shown here is derived from an EMBL/GenBank/DDBJ whole genome shotgun (WGS) entry which is preliminary data.</text>
</comment>
<gene>
    <name evidence="1" type="ORF">S01H1_66512</name>
</gene>
<protein>
    <recommendedName>
        <fullName evidence="2">tRNA/rRNA methyltransferase SpoU type domain-containing protein</fullName>
    </recommendedName>
</protein>
<proteinExistence type="predicted"/>
<dbReference type="EMBL" id="BARS01043984">
    <property type="protein sequence ID" value="GAG31225.1"/>
    <property type="molecule type" value="Genomic_DNA"/>
</dbReference>
<dbReference type="AlphaFoldDB" id="X0WKP3"/>
<name>X0WKP3_9ZZZZ</name>
<dbReference type="Gene3D" id="3.40.1280.10">
    <property type="match status" value="1"/>
</dbReference>
<dbReference type="SUPFAM" id="SSF75217">
    <property type="entry name" value="alpha/beta knot"/>
    <property type="match status" value="1"/>
</dbReference>
<accession>X0WKP3</accession>
<evidence type="ECO:0000313" key="1">
    <source>
        <dbReference type="EMBL" id="GAG31225.1"/>
    </source>
</evidence>
<dbReference type="InterPro" id="IPR029026">
    <property type="entry name" value="tRNA_m1G_MTases_N"/>
</dbReference>
<evidence type="ECO:0008006" key="2">
    <source>
        <dbReference type="Google" id="ProtNLM"/>
    </source>
</evidence>
<reference evidence="1" key="1">
    <citation type="journal article" date="2014" name="Front. Microbiol.">
        <title>High frequency of phylogenetically diverse reductive dehalogenase-homologous genes in deep subseafloor sedimentary metagenomes.</title>
        <authorList>
            <person name="Kawai M."/>
            <person name="Futagami T."/>
            <person name="Toyoda A."/>
            <person name="Takaki Y."/>
            <person name="Nishi S."/>
            <person name="Hori S."/>
            <person name="Arai W."/>
            <person name="Tsubouchi T."/>
            <person name="Morono Y."/>
            <person name="Uchiyama I."/>
            <person name="Ito T."/>
            <person name="Fujiyama A."/>
            <person name="Inagaki F."/>
            <person name="Takami H."/>
        </authorList>
    </citation>
    <scope>NUCLEOTIDE SEQUENCE</scope>
    <source>
        <strain evidence="1">Expedition CK06-06</strain>
    </source>
</reference>